<dbReference type="AlphaFoldDB" id="A0AAP2F360"/>
<proteinExistence type="predicted"/>
<evidence type="ECO:0000313" key="1">
    <source>
        <dbReference type="EMBL" id="MBL5937214.1"/>
    </source>
</evidence>
<reference evidence="1" key="1">
    <citation type="submission" date="2020-12" db="EMBL/GenBank/DDBJ databases">
        <title>Draft genome sequence of Enterobacter spp., Lelliottia spp. and Serratia spp. isolated from drinking water reservoirs and lakes.</title>
        <authorList>
            <person name="Reitter C."/>
            <person name="Neuhaus K."/>
            <person name="Huegler M."/>
        </authorList>
    </citation>
    <scope>NUCLEOTIDE SEQUENCE</scope>
    <source>
        <strain evidence="1">TZW15</strain>
    </source>
</reference>
<comment type="caution">
    <text evidence="1">The sequence shown here is derived from an EMBL/GenBank/DDBJ whole genome shotgun (WGS) entry which is preliminary data.</text>
</comment>
<accession>A0AAP2F360</accession>
<protein>
    <submittedName>
        <fullName evidence="1">Uncharacterized protein</fullName>
    </submittedName>
</protein>
<sequence>MSTSHKLNKTDRRLLAAMMEAGIIEQRARELIQRHVYTLTAADMKHMVSLMGAGATQTQAMSEIYQARRIRLARKYLTQPR</sequence>
<evidence type="ECO:0000313" key="2">
    <source>
        <dbReference type="Proteomes" id="UP000653275"/>
    </source>
</evidence>
<organism evidence="1 2">
    <name type="scientific">Lelliottia amnigena</name>
    <name type="common">Enterobacter amnigenus</name>
    <dbReference type="NCBI Taxonomy" id="61646"/>
    <lineage>
        <taxon>Bacteria</taxon>
        <taxon>Pseudomonadati</taxon>
        <taxon>Pseudomonadota</taxon>
        <taxon>Gammaproteobacteria</taxon>
        <taxon>Enterobacterales</taxon>
        <taxon>Enterobacteriaceae</taxon>
        <taxon>Lelliottia</taxon>
    </lineage>
</organism>
<name>A0AAP2F360_LELAM</name>
<dbReference type="EMBL" id="JAENMS010000024">
    <property type="protein sequence ID" value="MBL5937214.1"/>
    <property type="molecule type" value="Genomic_DNA"/>
</dbReference>
<gene>
    <name evidence="1" type="ORF">I7V27_22625</name>
</gene>
<dbReference type="Proteomes" id="UP000653275">
    <property type="component" value="Unassembled WGS sequence"/>
</dbReference>
<dbReference type="RefSeq" id="WP_202666599.1">
    <property type="nucleotide sequence ID" value="NZ_JAENMS010000024.1"/>
</dbReference>